<dbReference type="SUPFAM" id="SSF52058">
    <property type="entry name" value="L domain-like"/>
    <property type="match status" value="1"/>
</dbReference>
<feature type="domain" description="Cyclic nucleotide-binding" evidence="5">
    <location>
        <begin position="207"/>
        <end position="252"/>
    </location>
</feature>
<dbReference type="SMART" id="SM00369">
    <property type="entry name" value="LRR_TYP"/>
    <property type="match status" value="2"/>
</dbReference>
<dbReference type="InterPro" id="IPR003591">
    <property type="entry name" value="Leu-rich_rpt_typical-subtyp"/>
</dbReference>
<evidence type="ECO:0000256" key="3">
    <source>
        <dbReference type="ARBA" id="ARBA00022737"/>
    </source>
</evidence>
<comment type="subcellular location">
    <subcellularLocation>
        <location evidence="1">Cytoplasm</location>
        <location evidence="1">Cytoskeleton</location>
        <location evidence="1">Cilium axoneme</location>
    </subcellularLocation>
</comment>
<dbReference type="InterPro" id="IPR032675">
    <property type="entry name" value="LRR_dom_sf"/>
</dbReference>
<dbReference type="Proteomes" id="UP001244341">
    <property type="component" value="Chromosome 1b"/>
</dbReference>
<dbReference type="Gene3D" id="2.60.120.10">
    <property type="entry name" value="Jelly Rolls"/>
    <property type="match status" value="1"/>
</dbReference>
<reference evidence="6 7" key="1">
    <citation type="submission" date="2023-05" db="EMBL/GenBank/DDBJ databases">
        <title>A 100% complete, gapless, phased diploid assembly of the Scenedesmus obliquus UTEX 3031 genome.</title>
        <authorList>
            <person name="Biondi T.C."/>
            <person name="Hanschen E.R."/>
            <person name="Kwon T."/>
            <person name="Eng W."/>
            <person name="Kruse C.P.S."/>
            <person name="Koehler S.I."/>
            <person name="Kunde Y."/>
            <person name="Gleasner C.D."/>
            <person name="You Mak K.T."/>
            <person name="Polle J."/>
            <person name="Hovde B.T."/>
            <person name="Starkenburg S.R."/>
        </authorList>
    </citation>
    <scope>NUCLEOTIDE SEQUENCE [LARGE SCALE GENOMIC DNA]</scope>
    <source>
        <strain evidence="6 7">DOE0152z</strain>
    </source>
</reference>
<dbReference type="Gene3D" id="3.80.10.10">
    <property type="entry name" value="Ribonuclease Inhibitor"/>
    <property type="match status" value="1"/>
</dbReference>
<dbReference type="InterPro" id="IPR014710">
    <property type="entry name" value="RmlC-like_jellyroll"/>
</dbReference>
<sequence>MAAMKEDDRTNQRLKRLVQRFAQSRLSATFAAWKEEAEFERSVHQLDALLQGCEDAFDLPPHERRQAAVSAVLQLLQRVPLLSALCPAAQQFVAAHAKLLLLSDAVEMPTCPEDSQQLYAVLGCKFAQSWSSAAAAAAAASMNDSHSGGDEGLSHTALPCSCLAAVAEPNKVVALLAISRPVYMEACRLHREAHVARLVDALCRLPCLRHTPIKELHRLACHLKEATYQPGQMLLHQGREVPDIHFLISGSVLLTYSAPLTAAAKPCHMLSSDGAALILPPVAAAAAAPATSGLPAGPAAAAAAAVVAAVAAGGSSNGGPRSSGLADLLRLGQQAVQPAAVVGVRGPGAVLGDDALRERRLAVGVLAATAVTTLKIEVLKFMSCMDPLTLRLLGRLQQQQLPEQQRLIQGVLEATDTRSHPQAQQLHRELQQLAAGLVQRPRGLGSGSGSGSRARLNPEDEAWEAGLPRGLTVDKCAGLPQSASVQQLMEAIRDVDDFRRMQGSLLLHSSDTAVVPGGVLASALEDVAAAVAAVCHDEGLQLIRWTARRWLLLAQLEPGSSKRAGLEGLADALLSSAARMAGVLSRSEGLPVLGLAAGVASGSCFVQYESRAGLPAGPATARSTSTLNRQTLGPGRHTLLGAAALGAATPKTPGVVAAAGRRCAGKSQQRRRMRRKFEALEDLLAGACDVLPPPPEHLLTQPPPASGSGAASELVSPADSRSRDGAAAGGRARRPNLKISVVVEGGAAPGGVNGVSAVTPGGGGKSVELGVAGDCGAADALTPTPRLAYNQLACLPLELPAALPKLTSLDLSHNKLQELPCTFAALSCLKLLFLAHNQLAALPSNLTRLFLLSTLDGNPGLDPEIADKGMGLGWAYKWWATRKTSAASAAQRAAALAVQQRAQQQS</sequence>
<gene>
    <name evidence="6" type="ORF">OEZ85_008912</name>
</gene>
<dbReference type="Pfam" id="PF13855">
    <property type="entry name" value="LRR_8"/>
    <property type="match status" value="1"/>
</dbReference>
<dbReference type="EMBL" id="CP126208">
    <property type="protein sequence ID" value="WIA09516.1"/>
    <property type="molecule type" value="Genomic_DNA"/>
</dbReference>
<keyword evidence="2" id="KW-0433">Leucine-rich repeat</keyword>
<dbReference type="InterPro" id="IPR018490">
    <property type="entry name" value="cNMP-bd_dom_sf"/>
</dbReference>
<evidence type="ECO:0000256" key="1">
    <source>
        <dbReference type="ARBA" id="ARBA00004430"/>
    </source>
</evidence>
<dbReference type="InterPro" id="IPR000595">
    <property type="entry name" value="cNMP-bd_dom"/>
</dbReference>
<evidence type="ECO:0000256" key="4">
    <source>
        <dbReference type="SAM" id="MobiDB-lite"/>
    </source>
</evidence>
<organism evidence="6 7">
    <name type="scientific">Tetradesmus obliquus</name>
    <name type="common">Green alga</name>
    <name type="synonym">Acutodesmus obliquus</name>
    <dbReference type="NCBI Taxonomy" id="3088"/>
    <lineage>
        <taxon>Eukaryota</taxon>
        <taxon>Viridiplantae</taxon>
        <taxon>Chlorophyta</taxon>
        <taxon>core chlorophytes</taxon>
        <taxon>Chlorophyceae</taxon>
        <taxon>CS clade</taxon>
        <taxon>Sphaeropleales</taxon>
        <taxon>Scenedesmaceae</taxon>
        <taxon>Tetradesmus</taxon>
    </lineage>
</organism>
<dbReference type="SUPFAM" id="SSF51206">
    <property type="entry name" value="cAMP-binding domain-like"/>
    <property type="match status" value="1"/>
</dbReference>
<evidence type="ECO:0000259" key="5">
    <source>
        <dbReference type="PROSITE" id="PS50042"/>
    </source>
</evidence>
<dbReference type="InterPro" id="IPR001611">
    <property type="entry name" value="Leu-rich_rpt"/>
</dbReference>
<feature type="compositionally biased region" description="Pro residues" evidence="4">
    <location>
        <begin position="692"/>
        <end position="705"/>
    </location>
</feature>
<keyword evidence="3" id="KW-0677">Repeat</keyword>
<accession>A0ABY8TMF5</accession>
<feature type="region of interest" description="Disordered" evidence="4">
    <location>
        <begin position="692"/>
        <end position="732"/>
    </location>
</feature>
<dbReference type="PROSITE" id="PS51450">
    <property type="entry name" value="LRR"/>
    <property type="match status" value="1"/>
</dbReference>
<protein>
    <recommendedName>
        <fullName evidence="5">Cyclic nucleotide-binding domain-containing protein</fullName>
    </recommendedName>
</protein>
<keyword evidence="7" id="KW-1185">Reference proteome</keyword>
<evidence type="ECO:0000313" key="6">
    <source>
        <dbReference type="EMBL" id="WIA09516.1"/>
    </source>
</evidence>
<evidence type="ECO:0000256" key="2">
    <source>
        <dbReference type="ARBA" id="ARBA00022614"/>
    </source>
</evidence>
<proteinExistence type="predicted"/>
<dbReference type="PROSITE" id="PS50042">
    <property type="entry name" value="CNMP_BINDING_3"/>
    <property type="match status" value="1"/>
</dbReference>
<name>A0ABY8TMF5_TETOB</name>
<evidence type="ECO:0000313" key="7">
    <source>
        <dbReference type="Proteomes" id="UP001244341"/>
    </source>
</evidence>